<dbReference type="Pfam" id="PF07301">
    <property type="entry name" value="DUF1453"/>
    <property type="match status" value="1"/>
</dbReference>
<feature type="transmembrane region" description="Helical" evidence="1">
    <location>
        <begin position="120"/>
        <end position="141"/>
    </location>
</feature>
<keyword evidence="1" id="KW-0472">Membrane</keyword>
<keyword evidence="1" id="KW-1133">Transmembrane helix</keyword>
<reference evidence="2 3" key="1">
    <citation type="submission" date="2024-09" db="EMBL/GenBank/DDBJ databases">
        <authorList>
            <person name="Sun Q."/>
            <person name="Mori K."/>
        </authorList>
    </citation>
    <scope>NUCLEOTIDE SEQUENCE [LARGE SCALE GENOMIC DNA]</scope>
    <source>
        <strain evidence="2 3">JCM 11201</strain>
    </source>
</reference>
<feature type="transmembrane region" description="Helical" evidence="1">
    <location>
        <begin position="6"/>
        <end position="23"/>
    </location>
</feature>
<evidence type="ECO:0000313" key="2">
    <source>
        <dbReference type="EMBL" id="MFB9762370.1"/>
    </source>
</evidence>
<organism evidence="2 3">
    <name type="scientific">Ectobacillus funiculus</name>
    <dbReference type="NCBI Taxonomy" id="137993"/>
    <lineage>
        <taxon>Bacteria</taxon>
        <taxon>Bacillati</taxon>
        <taxon>Bacillota</taxon>
        <taxon>Bacilli</taxon>
        <taxon>Bacillales</taxon>
        <taxon>Bacillaceae</taxon>
        <taxon>Ectobacillus</taxon>
    </lineage>
</organism>
<dbReference type="RefSeq" id="WP_379952261.1">
    <property type="nucleotide sequence ID" value="NZ_JBHMAF010000196.1"/>
</dbReference>
<proteinExistence type="predicted"/>
<gene>
    <name evidence="2" type="ORF">ACFFMS_29525</name>
</gene>
<dbReference type="InterPro" id="IPR058247">
    <property type="entry name" value="DUF1453"/>
</dbReference>
<dbReference type="PANTHER" id="PTHR39164:SF1">
    <property type="entry name" value="PROTEIN CCDC"/>
    <property type="match status" value="1"/>
</dbReference>
<keyword evidence="3" id="KW-1185">Reference proteome</keyword>
<dbReference type="Proteomes" id="UP001589609">
    <property type="component" value="Unassembled WGS sequence"/>
</dbReference>
<keyword evidence="1" id="KW-0812">Transmembrane</keyword>
<evidence type="ECO:0000256" key="1">
    <source>
        <dbReference type="SAM" id="Phobius"/>
    </source>
</evidence>
<feature type="transmembrane region" description="Helical" evidence="1">
    <location>
        <begin position="95"/>
        <end position="114"/>
    </location>
</feature>
<name>A0ABV5WP54_9BACI</name>
<dbReference type="EMBL" id="JBHMAF010000196">
    <property type="protein sequence ID" value="MFB9762370.1"/>
    <property type="molecule type" value="Genomic_DNA"/>
</dbReference>
<evidence type="ECO:0000313" key="3">
    <source>
        <dbReference type="Proteomes" id="UP001589609"/>
    </source>
</evidence>
<sequence length="168" mass="18986">MNSILLSSIVAVLMGMGVMFVRFKAAKKPASLKKIILPPIFMSTGALMYVVPEFRITPAEMAESIAVGLFFSIFLIKTSKFEVRGNEIYLQRSKAFAGILLGLLIVRIAFKTYLSQTIDFGQLSGMFFLLAFSMIISWRVAMYRSYKTIEAELKKTNPLQFDEDRKLT</sequence>
<feature type="transmembrane region" description="Helical" evidence="1">
    <location>
        <begin position="64"/>
        <end position="83"/>
    </location>
</feature>
<protein>
    <submittedName>
        <fullName evidence="2">CcdC family protein</fullName>
    </submittedName>
</protein>
<dbReference type="InterPro" id="IPR031306">
    <property type="entry name" value="CcdC"/>
</dbReference>
<dbReference type="PIRSF" id="PIRSF021441">
    <property type="entry name" value="DUF1453"/>
    <property type="match status" value="1"/>
</dbReference>
<comment type="caution">
    <text evidence="2">The sequence shown here is derived from an EMBL/GenBank/DDBJ whole genome shotgun (WGS) entry which is preliminary data.</text>
</comment>
<feature type="transmembrane region" description="Helical" evidence="1">
    <location>
        <begin position="35"/>
        <end position="52"/>
    </location>
</feature>
<dbReference type="PANTHER" id="PTHR39164">
    <property type="entry name" value="PROTEIN CCDC"/>
    <property type="match status" value="1"/>
</dbReference>
<accession>A0ABV5WP54</accession>